<dbReference type="FunFam" id="3.30.465.10:FF:000001">
    <property type="entry name" value="D-2-hydroxyglutarate dehydrogenase, mitochondrial"/>
    <property type="match status" value="1"/>
</dbReference>
<dbReference type="GO" id="GO:0051990">
    <property type="term" value="F:(R)-2-hydroxyglutarate dehydrogenase activity"/>
    <property type="evidence" value="ECO:0007669"/>
    <property type="project" value="UniProtKB-EC"/>
</dbReference>
<dbReference type="GO" id="GO:0005739">
    <property type="term" value="C:mitochondrion"/>
    <property type="evidence" value="ECO:0007669"/>
    <property type="project" value="TreeGrafter"/>
</dbReference>
<dbReference type="AlphaFoldDB" id="A0A5N5TN64"/>
<organism evidence="13 14">
    <name type="scientific">Armadillidium nasatum</name>
    <dbReference type="NCBI Taxonomy" id="96803"/>
    <lineage>
        <taxon>Eukaryota</taxon>
        <taxon>Metazoa</taxon>
        <taxon>Ecdysozoa</taxon>
        <taxon>Arthropoda</taxon>
        <taxon>Crustacea</taxon>
        <taxon>Multicrustacea</taxon>
        <taxon>Malacostraca</taxon>
        <taxon>Eumalacostraca</taxon>
        <taxon>Peracarida</taxon>
        <taxon>Isopoda</taxon>
        <taxon>Oniscidea</taxon>
        <taxon>Crinocheta</taxon>
        <taxon>Armadillidiidae</taxon>
        <taxon>Armadillidium</taxon>
    </lineage>
</organism>
<evidence type="ECO:0000313" key="13">
    <source>
        <dbReference type="EMBL" id="KAB7507624.1"/>
    </source>
</evidence>
<evidence type="ECO:0000256" key="11">
    <source>
        <dbReference type="ARBA" id="ARBA00049267"/>
    </source>
</evidence>
<dbReference type="FunFam" id="3.30.70.2740:FF:000002">
    <property type="entry name" value="D-2-hydroxyglutarate dehydrogenase mitochondrial"/>
    <property type="match status" value="1"/>
</dbReference>
<evidence type="ECO:0000256" key="1">
    <source>
        <dbReference type="ARBA" id="ARBA00001974"/>
    </source>
</evidence>
<comment type="catalytic activity">
    <reaction evidence="11">
        <text>(R)-malate + A = oxaloacetate + AH2</text>
        <dbReference type="Rhea" id="RHEA:67460"/>
        <dbReference type="ChEBI" id="CHEBI:13193"/>
        <dbReference type="ChEBI" id="CHEBI:15588"/>
        <dbReference type="ChEBI" id="CHEBI:16452"/>
        <dbReference type="ChEBI" id="CHEBI:17499"/>
    </reaction>
    <physiologicalReaction direction="left-to-right" evidence="11">
        <dbReference type="Rhea" id="RHEA:67461"/>
    </physiologicalReaction>
</comment>
<evidence type="ECO:0000256" key="4">
    <source>
        <dbReference type="ARBA" id="ARBA00022630"/>
    </source>
</evidence>
<evidence type="ECO:0000313" key="14">
    <source>
        <dbReference type="Proteomes" id="UP000326759"/>
    </source>
</evidence>
<dbReference type="InterPro" id="IPR016167">
    <property type="entry name" value="FAD-bd_PCMH_sub1"/>
</dbReference>
<evidence type="ECO:0000256" key="7">
    <source>
        <dbReference type="ARBA" id="ARBA00023140"/>
    </source>
</evidence>
<dbReference type="PANTHER" id="PTHR43716:SF1">
    <property type="entry name" value="D-2-HYDROXYGLUTARATE DEHYDROGENASE, MITOCHONDRIAL"/>
    <property type="match status" value="1"/>
</dbReference>
<comment type="function">
    <text evidence="10">Catalyzes the oxidation of D-2-hydroxyglutarate (D-2-HG) to alpha-ketoglutarate. Also catalyzes the oxidation of other D-2-hydroxyacids, such as D-malate (D-MAL) and D-lactate (D-LAC). Exhibits high activities towards D-2-HG and D-MAL but a very weak activity towards D-LAC.</text>
</comment>
<dbReference type="PROSITE" id="PS51387">
    <property type="entry name" value="FAD_PCMH"/>
    <property type="match status" value="1"/>
</dbReference>
<name>A0A5N5TN64_9CRUS</name>
<dbReference type="SUPFAM" id="SSF55103">
    <property type="entry name" value="FAD-linked oxidases, C-terminal domain"/>
    <property type="match status" value="1"/>
</dbReference>
<reference evidence="13 14" key="1">
    <citation type="journal article" date="2019" name="PLoS Biol.">
        <title>Sex chromosomes control vertical transmission of feminizing Wolbachia symbionts in an isopod.</title>
        <authorList>
            <person name="Becking T."/>
            <person name="Chebbi M.A."/>
            <person name="Giraud I."/>
            <person name="Moumen B."/>
            <person name="Laverre T."/>
            <person name="Caubet Y."/>
            <person name="Peccoud J."/>
            <person name="Gilbert C."/>
            <person name="Cordaux R."/>
        </authorList>
    </citation>
    <scope>NUCLEOTIDE SEQUENCE [LARGE SCALE GENOMIC DNA]</scope>
    <source>
        <strain evidence="13">ANa2</strain>
        <tissue evidence="13">Whole body excluding digestive tract and cuticle</tissue>
    </source>
</reference>
<dbReference type="Proteomes" id="UP000326759">
    <property type="component" value="Unassembled WGS sequence"/>
</dbReference>
<dbReference type="FunFam" id="1.10.45.10:FF:000001">
    <property type="entry name" value="D-lactate dehydrogenase mitochondrial"/>
    <property type="match status" value="1"/>
</dbReference>
<dbReference type="InterPro" id="IPR051264">
    <property type="entry name" value="FAD-oxidored/transferase_4"/>
</dbReference>
<dbReference type="InterPro" id="IPR016169">
    <property type="entry name" value="FAD-bd_PCMH_sub2"/>
</dbReference>
<dbReference type="EC" id="1.1.99.39" evidence="8"/>
<dbReference type="InterPro" id="IPR006094">
    <property type="entry name" value="Oxid_FAD_bind_N"/>
</dbReference>
<dbReference type="Gene3D" id="3.30.43.10">
    <property type="entry name" value="Uridine Diphospho-n-acetylenolpyruvylglucosamine Reductase, domain 2"/>
    <property type="match status" value="1"/>
</dbReference>
<dbReference type="InterPro" id="IPR004113">
    <property type="entry name" value="FAD-bd_oxidored_4_C"/>
</dbReference>
<dbReference type="EMBL" id="SEYY01000281">
    <property type="protein sequence ID" value="KAB7507624.1"/>
    <property type="molecule type" value="Genomic_DNA"/>
</dbReference>
<gene>
    <name evidence="13" type="primary">d2hgdh</name>
    <name evidence="13" type="ORF">Anas_02525</name>
</gene>
<comment type="subcellular location">
    <subcellularLocation>
        <location evidence="2">Peroxisome</location>
    </subcellularLocation>
</comment>
<proteinExistence type="inferred from homology"/>
<evidence type="ECO:0000256" key="9">
    <source>
        <dbReference type="ARBA" id="ARBA00039639"/>
    </source>
</evidence>
<dbReference type="InterPro" id="IPR016164">
    <property type="entry name" value="FAD-linked_Oxase-like_C"/>
</dbReference>
<dbReference type="FunFam" id="3.30.43.10:FF:000002">
    <property type="entry name" value="D-2-hydroxyglutarate dehydrogenase, mitochondrial"/>
    <property type="match status" value="1"/>
</dbReference>
<feature type="non-terminal residue" evidence="13">
    <location>
        <position position="537"/>
    </location>
</feature>
<dbReference type="InterPro" id="IPR016171">
    <property type="entry name" value="Vanillyl_alc_oxidase_C-sub2"/>
</dbReference>
<sequence length="537" mass="59163">MYFLHPVSKVVHQPILISQAFFRFYRAVSISRVFSLSVPHKSEDNVCKEAKFHTSHSQKYPVCELTVNRYSVTRGSFNKVSEETVNFFKTILEEHRVVTGEDELLGNNTDWLGMVRGFSSVLLKPKSTKEVSEILKYCNDNNLAVCPQGGNTGLVGGSVPVFDEVIISTALMNKVENVDEYSGVVTCQAGCVLEQLDQHVAKYGLMMPLDLGAKGSCHIGGNVSTNAGGLRLVRYGSLLGSVLGVEAVLASGEVIDCLSSMKKDNTGYSLKHLFIGSEGTLGLVSIHCPPRPLATSLAILGLDSFEDALKTFQEAKWKLGEILSSCEFFDDVSLDCVTSNLKISSPIAEHKFYMLIETSGSNATHDEEKLNTFLESTMNSGLINDGTVASEPSKMLDIWALRERIAEALLHDGYVYKYDVSIPLPVFYKVVEMMQERLKPANIIRCSGYGHIGDGNLHLNITSEKFDKSTLSLIEPYLYELIAKFKGSVSAEHGLGFKKKNFMSYSKTPSAIGLMKSLKKLMDPKGILNPYKVLPDK</sequence>
<keyword evidence="5" id="KW-0274">FAD</keyword>
<dbReference type="GO" id="GO:0005777">
    <property type="term" value="C:peroxisome"/>
    <property type="evidence" value="ECO:0007669"/>
    <property type="project" value="UniProtKB-SubCell"/>
</dbReference>
<dbReference type="GO" id="GO:0071949">
    <property type="term" value="F:FAD binding"/>
    <property type="evidence" value="ECO:0007669"/>
    <property type="project" value="InterPro"/>
</dbReference>
<evidence type="ECO:0000256" key="2">
    <source>
        <dbReference type="ARBA" id="ARBA00004275"/>
    </source>
</evidence>
<keyword evidence="6" id="KW-0560">Oxidoreductase</keyword>
<evidence type="ECO:0000256" key="5">
    <source>
        <dbReference type="ARBA" id="ARBA00022827"/>
    </source>
</evidence>
<dbReference type="Gene3D" id="1.10.45.10">
    <property type="entry name" value="Vanillyl-alcohol Oxidase, Chain A, domain 4"/>
    <property type="match status" value="1"/>
</dbReference>
<comment type="caution">
    <text evidence="13">The sequence shown here is derived from an EMBL/GenBank/DDBJ whole genome shotgun (WGS) entry which is preliminary data.</text>
</comment>
<keyword evidence="14" id="KW-1185">Reference proteome</keyword>
<evidence type="ECO:0000256" key="6">
    <source>
        <dbReference type="ARBA" id="ARBA00023002"/>
    </source>
</evidence>
<dbReference type="Gene3D" id="3.30.70.2740">
    <property type="match status" value="1"/>
</dbReference>
<dbReference type="Gene3D" id="3.30.465.10">
    <property type="match status" value="1"/>
</dbReference>
<evidence type="ECO:0000256" key="8">
    <source>
        <dbReference type="ARBA" id="ARBA00039003"/>
    </source>
</evidence>
<dbReference type="InterPro" id="IPR036318">
    <property type="entry name" value="FAD-bd_PCMH-like_sf"/>
</dbReference>
<dbReference type="Pfam" id="PF02913">
    <property type="entry name" value="FAD-oxidase_C"/>
    <property type="match status" value="1"/>
</dbReference>
<keyword evidence="7" id="KW-0576">Peroxisome</keyword>
<protein>
    <recommendedName>
        <fullName evidence="9">D-2-hydroxyglutarate dehydrogenase, mitochondrial</fullName>
        <ecNumber evidence="8">1.1.99.39</ecNumber>
    </recommendedName>
</protein>
<dbReference type="OrthoDB" id="5332616at2759"/>
<dbReference type="InterPro" id="IPR016166">
    <property type="entry name" value="FAD-bd_PCMH"/>
</dbReference>
<feature type="domain" description="FAD-binding PCMH-type" evidence="12">
    <location>
        <begin position="115"/>
        <end position="294"/>
    </location>
</feature>
<evidence type="ECO:0000256" key="3">
    <source>
        <dbReference type="ARBA" id="ARBA00008000"/>
    </source>
</evidence>
<dbReference type="SUPFAM" id="SSF56176">
    <property type="entry name" value="FAD-binding/transporter-associated domain-like"/>
    <property type="match status" value="1"/>
</dbReference>
<dbReference type="Gene3D" id="3.30.70.2190">
    <property type="match status" value="1"/>
</dbReference>
<dbReference type="Pfam" id="PF01565">
    <property type="entry name" value="FAD_binding_4"/>
    <property type="match status" value="1"/>
</dbReference>
<comment type="similarity">
    <text evidence="3">Belongs to the FAD-binding oxidoreductase/transferase type 4 family.</text>
</comment>
<dbReference type="FunFam" id="3.30.70.2190:FF:000001">
    <property type="entry name" value="D-2-hydroxyglutarate dehydrogenase mitochondrial"/>
    <property type="match status" value="1"/>
</dbReference>
<comment type="cofactor">
    <cofactor evidence="1">
        <name>FAD</name>
        <dbReference type="ChEBI" id="CHEBI:57692"/>
    </cofactor>
</comment>
<evidence type="ECO:0000256" key="10">
    <source>
        <dbReference type="ARBA" id="ARBA00045410"/>
    </source>
</evidence>
<accession>A0A5N5TN64</accession>
<keyword evidence="4" id="KW-0285">Flavoprotein</keyword>
<evidence type="ECO:0000259" key="12">
    <source>
        <dbReference type="PROSITE" id="PS51387"/>
    </source>
</evidence>
<dbReference type="PANTHER" id="PTHR43716">
    <property type="entry name" value="D-2-HYDROXYGLUTARATE DEHYDROGENASE, MITOCHONDRIAL"/>
    <property type="match status" value="1"/>
</dbReference>